<accession>A0A830HLU8</accession>
<dbReference type="AlphaFoldDB" id="A0A830HLU8"/>
<evidence type="ECO:0000256" key="1">
    <source>
        <dbReference type="SAM" id="MobiDB-lite"/>
    </source>
</evidence>
<feature type="region of interest" description="Disordered" evidence="1">
    <location>
        <begin position="1"/>
        <end position="92"/>
    </location>
</feature>
<dbReference type="InterPro" id="IPR012349">
    <property type="entry name" value="Split_barrel_FMN-bd"/>
</dbReference>
<feature type="compositionally biased region" description="Low complexity" evidence="1">
    <location>
        <begin position="31"/>
        <end position="53"/>
    </location>
</feature>
<evidence type="ECO:0000313" key="4">
    <source>
        <dbReference type="Proteomes" id="UP000660262"/>
    </source>
</evidence>
<feature type="compositionally biased region" description="Low complexity" evidence="1">
    <location>
        <begin position="80"/>
        <end position="92"/>
    </location>
</feature>
<dbReference type="GO" id="GO:0005737">
    <property type="term" value="C:cytoplasm"/>
    <property type="evidence" value="ECO:0007669"/>
    <property type="project" value="UniProtKB-ARBA"/>
</dbReference>
<evidence type="ECO:0000313" key="3">
    <source>
        <dbReference type="EMBL" id="GHP08154.1"/>
    </source>
</evidence>
<sequence length="347" mass="37450">MASPRPCGLSASRRVHTIKGNNRRYGSFRVGGSSHFSRVSCSSSSSSSPSPSSGAGGGGSAAFRPSTAPSSTGNGSVPPTDTTASATSSSSALTSTDAQFGVQLLDKLLDLPTCAQAARNLVVQAQWGQLATTMSTQHGRRAGYPFSSRVAFAVDNDGCPLLSFRPLYTHPRNLRSDPRCTLSVSAPGWSIGASRSVTVTFFGDLYELPQNLQEPAHQEFAQKLGRSKVGCQTASTYWRMHVINDIYFVGGFGTLEWVDVGEYLRTRPDTIVEEHFLEAVEYLNKSYSDKLTRQLEADATTVLSVDARGFDVLCRRGNLTKLERFAFSAHACSIDDVQSNMAMLDFK</sequence>
<dbReference type="PANTHER" id="PTHR13343">
    <property type="entry name" value="CREG1 PROTEIN"/>
    <property type="match status" value="1"/>
</dbReference>
<comment type="caution">
    <text evidence="3">The sequence shown here is derived from an EMBL/GenBank/DDBJ whole genome shotgun (WGS) entry which is preliminary data.</text>
</comment>
<dbReference type="Pfam" id="PF13883">
    <property type="entry name" value="CREG_beta-barrel"/>
    <property type="match status" value="1"/>
</dbReference>
<dbReference type="Proteomes" id="UP000660262">
    <property type="component" value="Unassembled WGS sequence"/>
</dbReference>
<dbReference type="InterPro" id="IPR055343">
    <property type="entry name" value="CREG_beta-barrel"/>
</dbReference>
<dbReference type="EMBL" id="BNJQ01000019">
    <property type="protein sequence ID" value="GHP08154.1"/>
    <property type="molecule type" value="Genomic_DNA"/>
</dbReference>
<name>A0A830HLU8_9CHLO</name>
<protein>
    <recommendedName>
        <fullName evidence="2">CREG-like beta-barrel domain-containing protein</fullName>
    </recommendedName>
</protein>
<dbReference type="SUPFAM" id="SSF50475">
    <property type="entry name" value="FMN-binding split barrel"/>
    <property type="match status" value="1"/>
</dbReference>
<dbReference type="Gene3D" id="2.30.110.10">
    <property type="entry name" value="Electron Transport, Fmn-binding Protein, Chain A"/>
    <property type="match status" value="1"/>
</dbReference>
<feature type="compositionally biased region" description="Polar residues" evidence="1">
    <location>
        <begin position="67"/>
        <end position="79"/>
    </location>
</feature>
<dbReference type="PANTHER" id="PTHR13343:SF29">
    <property type="entry name" value="PYRIDOXAMINE 5'-PHOSPHATE OXIDASE FAMILY PROTEIN"/>
    <property type="match status" value="1"/>
</dbReference>
<gene>
    <name evidence="3" type="ORF">PPROV_000689600</name>
</gene>
<evidence type="ECO:0000259" key="2">
    <source>
        <dbReference type="Pfam" id="PF13883"/>
    </source>
</evidence>
<organism evidence="3 4">
    <name type="scientific">Pycnococcus provasolii</name>
    <dbReference type="NCBI Taxonomy" id="41880"/>
    <lineage>
        <taxon>Eukaryota</taxon>
        <taxon>Viridiplantae</taxon>
        <taxon>Chlorophyta</taxon>
        <taxon>Pseudoscourfieldiophyceae</taxon>
        <taxon>Pseudoscourfieldiales</taxon>
        <taxon>Pycnococcaceae</taxon>
        <taxon>Pycnococcus</taxon>
    </lineage>
</organism>
<reference evidence="3" key="1">
    <citation type="submission" date="2020-10" db="EMBL/GenBank/DDBJ databases">
        <title>Unveiling of a novel bifunctional photoreceptor, Dualchrome1, isolated from a cosmopolitan green alga.</title>
        <authorList>
            <person name="Suzuki S."/>
            <person name="Kawachi M."/>
        </authorList>
    </citation>
    <scope>NUCLEOTIDE SEQUENCE</scope>
    <source>
        <strain evidence="3">NIES 2893</strain>
    </source>
</reference>
<feature type="domain" description="CREG-like beta-barrel" evidence="2">
    <location>
        <begin position="114"/>
        <end position="264"/>
    </location>
</feature>
<keyword evidence="4" id="KW-1185">Reference proteome</keyword>
<proteinExistence type="predicted"/>
<dbReference type="OrthoDB" id="2138282at2759"/>